<evidence type="ECO:0008006" key="3">
    <source>
        <dbReference type="Google" id="ProtNLM"/>
    </source>
</evidence>
<feature type="signal peptide" evidence="1">
    <location>
        <begin position="1"/>
        <end position="28"/>
    </location>
</feature>
<gene>
    <name evidence="2" type="ORF">HELGO_WM9207</name>
</gene>
<keyword evidence="1" id="KW-0732">Signal</keyword>
<feature type="chain" id="PRO_5027565488" description="Salt-induced outer membrane protein" evidence="1">
    <location>
        <begin position="29"/>
        <end position="276"/>
    </location>
</feature>
<evidence type="ECO:0000256" key="1">
    <source>
        <dbReference type="SAM" id="SignalP"/>
    </source>
</evidence>
<sequence length="276" mass="30250">MIIHTNKTILSTSSLFLALLTLTTAALAEDQQPPSGGDFLSADEQGSASTKKLFGNEADLKSKEGWSGQASAGLVTSTGNAENNNITAGINATYMKRRWRHTFAGNVYFAESEGERTAEHYALSHKARYSLSQKSYLFNFISYDADEFADIDFRIADVLGYGHTLIDTDKHYLEAELGLGFRQTQFISDDPDSDETVGNLGLHYIGKLTDTTKLTEDLLILGGDENVFTESVTALNVKMTEKLSLSLNYTIRNNSDVPDGIEKTDTITSVNLVADF</sequence>
<organism evidence="2">
    <name type="scientific">uncultured Thiotrichaceae bacterium</name>
    <dbReference type="NCBI Taxonomy" id="298394"/>
    <lineage>
        <taxon>Bacteria</taxon>
        <taxon>Pseudomonadati</taxon>
        <taxon>Pseudomonadota</taxon>
        <taxon>Gammaproteobacteria</taxon>
        <taxon>Thiotrichales</taxon>
        <taxon>Thiotrichaceae</taxon>
        <taxon>environmental samples</taxon>
    </lineage>
</organism>
<dbReference type="AlphaFoldDB" id="A0A6S6U9L7"/>
<protein>
    <recommendedName>
        <fullName evidence="3">Salt-induced outer membrane protein</fullName>
    </recommendedName>
</protein>
<proteinExistence type="predicted"/>
<name>A0A6S6U9L7_9GAMM</name>
<evidence type="ECO:0000313" key="2">
    <source>
        <dbReference type="EMBL" id="CAA6828368.1"/>
    </source>
</evidence>
<dbReference type="EMBL" id="CACVAY010000148">
    <property type="protein sequence ID" value="CAA6828368.1"/>
    <property type="molecule type" value="Genomic_DNA"/>
</dbReference>
<reference evidence="2" key="1">
    <citation type="submission" date="2020-01" db="EMBL/GenBank/DDBJ databases">
        <authorList>
            <person name="Meier V. D."/>
            <person name="Meier V D."/>
        </authorList>
    </citation>
    <scope>NUCLEOTIDE SEQUENCE</scope>
    <source>
        <strain evidence="2">HLG_WM_MAG_07</strain>
    </source>
</reference>
<dbReference type="InterPro" id="IPR007433">
    <property type="entry name" value="DUF481"/>
</dbReference>
<dbReference type="Pfam" id="PF04338">
    <property type="entry name" value="DUF481"/>
    <property type="match status" value="1"/>
</dbReference>
<accession>A0A6S6U9L7</accession>